<protein>
    <submittedName>
        <fullName evidence="2">Uncharacterized protein</fullName>
    </submittedName>
</protein>
<evidence type="ECO:0000313" key="3">
    <source>
        <dbReference type="Proteomes" id="UP000324222"/>
    </source>
</evidence>
<gene>
    <name evidence="2" type="ORF">E2C01_048691</name>
</gene>
<keyword evidence="3" id="KW-1185">Reference proteome</keyword>
<dbReference type="EMBL" id="VSRR010012619">
    <property type="protein sequence ID" value="MPC54766.1"/>
    <property type="molecule type" value="Genomic_DNA"/>
</dbReference>
<dbReference type="AlphaFoldDB" id="A0A5B7GB80"/>
<proteinExistence type="predicted"/>
<evidence type="ECO:0000256" key="1">
    <source>
        <dbReference type="SAM" id="MobiDB-lite"/>
    </source>
</evidence>
<feature type="region of interest" description="Disordered" evidence="1">
    <location>
        <begin position="27"/>
        <end position="46"/>
    </location>
</feature>
<accession>A0A5B7GB80</accession>
<dbReference type="Proteomes" id="UP000324222">
    <property type="component" value="Unassembled WGS sequence"/>
</dbReference>
<name>A0A5B7GB80_PORTR</name>
<comment type="caution">
    <text evidence="2">The sequence shown here is derived from an EMBL/GenBank/DDBJ whole genome shotgun (WGS) entry which is preliminary data.</text>
</comment>
<reference evidence="2 3" key="1">
    <citation type="submission" date="2019-05" db="EMBL/GenBank/DDBJ databases">
        <title>Another draft genome of Portunus trituberculatus and its Hox gene families provides insights of decapod evolution.</title>
        <authorList>
            <person name="Jeong J.-H."/>
            <person name="Song I."/>
            <person name="Kim S."/>
            <person name="Choi T."/>
            <person name="Kim D."/>
            <person name="Ryu S."/>
            <person name="Kim W."/>
        </authorList>
    </citation>
    <scope>NUCLEOTIDE SEQUENCE [LARGE SCALE GENOMIC DNA]</scope>
    <source>
        <tissue evidence="2">Muscle</tissue>
    </source>
</reference>
<evidence type="ECO:0000313" key="2">
    <source>
        <dbReference type="EMBL" id="MPC54766.1"/>
    </source>
</evidence>
<sequence>MKRFGYGNPPFCHNDGEEKHAYTHAPLLPTHPRLPATHTPTPPAASHSAIHIHINSSSTPVPSYSSFCFAITIVFHSAYVKHPHLHSQPWYTTPTTPATPRHCSHTHSHPPSLITASLSFPTYLATHYTQNS</sequence>
<organism evidence="2 3">
    <name type="scientific">Portunus trituberculatus</name>
    <name type="common">Swimming crab</name>
    <name type="synonym">Neptunus trituberculatus</name>
    <dbReference type="NCBI Taxonomy" id="210409"/>
    <lineage>
        <taxon>Eukaryota</taxon>
        <taxon>Metazoa</taxon>
        <taxon>Ecdysozoa</taxon>
        <taxon>Arthropoda</taxon>
        <taxon>Crustacea</taxon>
        <taxon>Multicrustacea</taxon>
        <taxon>Malacostraca</taxon>
        <taxon>Eumalacostraca</taxon>
        <taxon>Eucarida</taxon>
        <taxon>Decapoda</taxon>
        <taxon>Pleocyemata</taxon>
        <taxon>Brachyura</taxon>
        <taxon>Eubrachyura</taxon>
        <taxon>Portunoidea</taxon>
        <taxon>Portunidae</taxon>
        <taxon>Portuninae</taxon>
        <taxon>Portunus</taxon>
    </lineage>
</organism>